<dbReference type="Proteomes" id="UP000237246">
    <property type="component" value="Unassembled WGS sequence"/>
</dbReference>
<dbReference type="EMBL" id="PPHD01019113">
    <property type="protein sequence ID" value="POI28500.1"/>
    <property type="molecule type" value="Genomic_DNA"/>
</dbReference>
<organism evidence="3 4">
    <name type="scientific">Bambusicola thoracicus</name>
    <name type="common">Chinese bamboo-partridge</name>
    <name type="synonym">Perdix thoracica</name>
    <dbReference type="NCBI Taxonomy" id="9083"/>
    <lineage>
        <taxon>Eukaryota</taxon>
        <taxon>Metazoa</taxon>
        <taxon>Chordata</taxon>
        <taxon>Craniata</taxon>
        <taxon>Vertebrata</taxon>
        <taxon>Euteleostomi</taxon>
        <taxon>Archelosauria</taxon>
        <taxon>Archosauria</taxon>
        <taxon>Dinosauria</taxon>
        <taxon>Saurischia</taxon>
        <taxon>Theropoda</taxon>
        <taxon>Coelurosauria</taxon>
        <taxon>Aves</taxon>
        <taxon>Neognathae</taxon>
        <taxon>Galloanserae</taxon>
        <taxon>Galliformes</taxon>
        <taxon>Phasianidae</taxon>
        <taxon>Perdicinae</taxon>
        <taxon>Bambusicola</taxon>
    </lineage>
</organism>
<comment type="caution">
    <text evidence="3">The sequence shown here is derived from an EMBL/GenBank/DDBJ whole genome shotgun (WGS) entry which is preliminary data.</text>
</comment>
<dbReference type="InterPro" id="IPR014752">
    <property type="entry name" value="Arrestin-like_C"/>
</dbReference>
<protein>
    <recommendedName>
        <fullName evidence="2">Arrestin-like N-terminal domain-containing protein</fullName>
    </recommendedName>
</protein>
<comment type="similarity">
    <text evidence="1">Belongs to the arrestin family.</text>
</comment>
<dbReference type="OrthoDB" id="2333384at2759"/>
<gene>
    <name evidence="3" type="ORF">CIB84_007749</name>
</gene>
<dbReference type="AlphaFoldDB" id="A0A2P4SWN1"/>
<sequence>MQPPGRLRSLVVELEDGRVWGAYGSGELLHGRVRLELRGTLRLRALEVCARGRAVVHWLESRSVGLNIVYHDYTAFQTFLNRRHHLIPEVHSFYPPPQ</sequence>
<dbReference type="Pfam" id="PF00339">
    <property type="entry name" value="Arrestin_N"/>
    <property type="match status" value="1"/>
</dbReference>
<evidence type="ECO:0000313" key="3">
    <source>
        <dbReference type="EMBL" id="POI28500.1"/>
    </source>
</evidence>
<name>A0A2P4SWN1_BAMTH</name>
<evidence type="ECO:0000256" key="1">
    <source>
        <dbReference type="ARBA" id="ARBA00005298"/>
    </source>
</evidence>
<keyword evidence="4" id="KW-1185">Reference proteome</keyword>
<accession>A0A2P4SWN1</accession>
<evidence type="ECO:0000259" key="2">
    <source>
        <dbReference type="Pfam" id="PF00339"/>
    </source>
</evidence>
<feature type="domain" description="Arrestin-like N-terminal" evidence="2">
    <location>
        <begin position="18"/>
        <end position="86"/>
    </location>
</feature>
<evidence type="ECO:0000313" key="4">
    <source>
        <dbReference type="Proteomes" id="UP000237246"/>
    </source>
</evidence>
<reference evidence="3 4" key="1">
    <citation type="submission" date="2018-01" db="EMBL/GenBank/DDBJ databases">
        <title>Comparison of the Chinese Bamboo Partridge and Red Junglefowl genome sequences highlights the importance of demography in genome evolution.</title>
        <authorList>
            <person name="Tiley G.P."/>
            <person name="Kimball R.T."/>
            <person name="Braun E.L."/>
            <person name="Burleigh J.G."/>
        </authorList>
    </citation>
    <scope>NUCLEOTIDE SEQUENCE [LARGE SCALE GENOMIC DNA]</scope>
    <source>
        <strain evidence="3">RTK389</strain>
        <tissue evidence="3">Blood</tissue>
    </source>
</reference>
<proteinExistence type="inferred from homology"/>
<dbReference type="InterPro" id="IPR011021">
    <property type="entry name" value="Arrestin-like_N"/>
</dbReference>
<dbReference type="Gene3D" id="2.60.40.640">
    <property type="match status" value="1"/>
</dbReference>